<dbReference type="Pfam" id="PF08613">
    <property type="entry name" value="Cyclin"/>
    <property type="match status" value="1"/>
</dbReference>
<proteinExistence type="inferred from homology"/>
<evidence type="ECO:0000256" key="2">
    <source>
        <dbReference type="ARBA" id="ARBA00022618"/>
    </source>
</evidence>
<dbReference type="EMBL" id="CM035410">
    <property type="protein sequence ID" value="KAH7436339.1"/>
    <property type="molecule type" value="Genomic_DNA"/>
</dbReference>
<reference evidence="4" key="1">
    <citation type="submission" date="2021-08" db="EMBL/GenBank/DDBJ databases">
        <title>WGS assembly of Ceratopteris richardii.</title>
        <authorList>
            <person name="Marchant D.B."/>
            <person name="Chen G."/>
            <person name="Jenkins J."/>
            <person name="Shu S."/>
            <person name="Leebens-Mack J."/>
            <person name="Grimwood J."/>
            <person name="Schmutz J."/>
            <person name="Soltis P."/>
            <person name="Soltis D."/>
            <person name="Chen Z.-H."/>
        </authorList>
    </citation>
    <scope>NUCLEOTIDE SEQUENCE</scope>
    <source>
        <strain evidence="4">Whitten #5841</strain>
        <tissue evidence="4">Leaf</tissue>
    </source>
</reference>
<dbReference type="SUPFAM" id="SSF47954">
    <property type="entry name" value="Cyclin-like"/>
    <property type="match status" value="1"/>
</dbReference>
<dbReference type="Proteomes" id="UP000825935">
    <property type="component" value="Chromosome 5"/>
</dbReference>
<dbReference type="InterPro" id="IPR013922">
    <property type="entry name" value="Cyclin_PHO80-like"/>
</dbReference>
<gene>
    <name evidence="4" type="ORF">KP509_05G015000</name>
</gene>
<accession>A0A8T2UW73</accession>
<dbReference type="PANTHER" id="PTHR15615:SF121">
    <property type="entry name" value="CYCLIN-U1-1"/>
    <property type="match status" value="1"/>
</dbReference>
<evidence type="ECO:0000256" key="1">
    <source>
        <dbReference type="ARBA" id="ARBA00007215"/>
    </source>
</evidence>
<dbReference type="GO" id="GO:0019901">
    <property type="term" value="F:protein kinase binding"/>
    <property type="evidence" value="ECO:0007669"/>
    <property type="project" value="InterPro"/>
</dbReference>
<evidence type="ECO:0000313" key="4">
    <source>
        <dbReference type="EMBL" id="KAH7436339.1"/>
    </source>
</evidence>
<comment type="similarity">
    <text evidence="1">Belongs to the cyclin family. Cyclin U/P subfamily.</text>
</comment>
<dbReference type="PANTHER" id="PTHR15615">
    <property type="match status" value="1"/>
</dbReference>
<dbReference type="GO" id="GO:0051301">
    <property type="term" value="P:cell division"/>
    <property type="evidence" value="ECO:0007669"/>
    <property type="project" value="UniProtKB-KW"/>
</dbReference>
<sequence length="269" mass="29768">MAARRRASFTASSVTRLSSFSPEQKKGDIVYGDYSSQIYPQHRIPSDAAPATAASGASVSPSVSTAVSSVEKVTPNIITVLSSVLSRLITRNEQDFPVFSALDHKSSKGLSRFQGVRAPSISVTKYLERIHKYTNSGLSCFVVAYVYMDRLMHQQPDQPITSMNVHRLLITSMMIAAKVIEDVHFNNAFYAKVGGISVTELNKLEAILLFCLDFRVQVTSHVFESYCSHLERELHSIGFVPLQRSLPVFGDTQEPPSAEHLLEEGLEQN</sequence>
<keyword evidence="5" id="KW-1185">Reference proteome</keyword>
<comment type="caution">
    <text evidence="4">The sequence shown here is derived from an EMBL/GenBank/DDBJ whole genome shotgun (WGS) entry which is preliminary data.</text>
</comment>
<protein>
    <recommendedName>
        <fullName evidence="6">Cyclin</fullName>
    </recommendedName>
</protein>
<dbReference type="AlphaFoldDB" id="A0A8T2UW73"/>
<name>A0A8T2UW73_CERRI</name>
<dbReference type="Gene3D" id="1.10.472.10">
    <property type="entry name" value="Cyclin-like"/>
    <property type="match status" value="1"/>
</dbReference>
<dbReference type="OrthoDB" id="337735at2759"/>
<dbReference type="InterPro" id="IPR036915">
    <property type="entry name" value="Cyclin-like_sf"/>
</dbReference>
<evidence type="ECO:0000313" key="5">
    <source>
        <dbReference type="Proteomes" id="UP000825935"/>
    </source>
</evidence>
<evidence type="ECO:0000256" key="3">
    <source>
        <dbReference type="ARBA" id="ARBA00023306"/>
    </source>
</evidence>
<organism evidence="4 5">
    <name type="scientific">Ceratopteris richardii</name>
    <name type="common">Triangle waterfern</name>
    <dbReference type="NCBI Taxonomy" id="49495"/>
    <lineage>
        <taxon>Eukaryota</taxon>
        <taxon>Viridiplantae</taxon>
        <taxon>Streptophyta</taxon>
        <taxon>Embryophyta</taxon>
        <taxon>Tracheophyta</taxon>
        <taxon>Polypodiopsida</taxon>
        <taxon>Polypodiidae</taxon>
        <taxon>Polypodiales</taxon>
        <taxon>Pteridineae</taxon>
        <taxon>Pteridaceae</taxon>
        <taxon>Parkerioideae</taxon>
        <taxon>Ceratopteris</taxon>
    </lineage>
</organism>
<keyword evidence="3" id="KW-0131">Cell cycle</keyword>
<evidence type="ECO:0008006" key="6">
    <source>
        <dbReference type="Google" id="ProtNLM"/>
    </source>
</evidence>
<keyword evidence="2" id="KW-0132">Cell division</keyword>